<dbReference type="OrthoDB" id="341353at2759"/>
<keyword evidence="1" id="KW-1133">Transmembrane helix</keyword>
<evidence type="ECO:0000313" key="3">
    <source>
        <dbReference type="Proteomes" id="UP000076738"/>
    </source>
</evidence>
<keyword evidence="1" id="KW-0812">Transmembrane</keyword>
<dbReference type="AlphaFoldDB" id="A0A167LVN5"/>
<keyword evidence="3" id="KW-1185">Reference proteome</keyword>
<dbReference type="STRING" id="1330018.A0A167LVN5"/>
<gene>
    <name evidence="2" type="ORF">CALVIDRAFT_481871</name>
</gene>
<sequence>MAYLANVLVFASGCSRYRERSQRDLILTVSVCGAMTLCSLPFFADWLAGGGSLAAVKPRTQLAETACVGLMSYMIADLSLGVLFYRERLLLGWHWIHHTIFVFILSFAVTRNLGHFFVVASMMELPIYLMFLGFLEPSLRNDYLTVATVFILRIVFHIALLVQWCLPSNRLLLRTGPGIYQWVPALLAIAAVPGHVQLLQRSIARIIRKSK</sequence>
<proteinExistence type="predicted"/>
<reference evidence="2 3" key="1">
    <citation type="journal article" date="2016" name="Mol. Biol. Evol.">
        <title>Comparative Genomics of Early-Diverging Mushroom-Forming Fungi Provides Insights into the Origins of Lignocellulose Decay Capabilities.</title>
        <authorList>
            <person name="Nagy L.G."/>
            <person name="Riley R."/>
            <person name="Tritt A."/>
            <person name="Adam C."/>
            <person name="Daum C."/>
            <person name="Floudas D."/>
            <person name="Sun H."/>
            <person name="Yadav J.S."/>
            <person name="Pangilinan J."/>
            <person name="Larsson K.H."/>
            <person name="Matsuura K."/>
            <person name="Barry K."/>
            <person name="Labutti K."/>
            <person name="Kuo R."/>
            <person name="Ohm R.A."/>
            <person name="Bhattacharya S.S."/>
            <person name="Shirouzu T."/>
            <person name="Yoshinaga Y."/>
            <person name="Martin F.M."/>
            <person name="Grigoriev I.V."/>
            <person name="Hibbett D.S."/>
        </authorList>
    </citation>
    <scope>NUCLEOTIDE SEQUENCE [LARGE SCALE GENOMIC DNA]</scope>
    <source>
        <strain evidence="2 3">TUFC12733</strain>
    </source>
</reference>
<evidence type="ECO:0008006" key="4">
    <source>
        <dbReference type="Google" id="ProtNLM"/>
    </source>
</evidence>
<feature type="transmembrane region" description="Helical" evidence="1">
    <location>
        <begin position="92"/>
        <end position="110"/>
    </location>
</feature>
<evidence type="ECO:0000256" key="1">
    <source>
        <dbReference type="SAM" id="Phobius"/>
    </source>
</evidence>
<name>A0A167LVN5_CALVF</name>
<protein>
    <recommendedName>
        <fullName evidence="4">TLC domain-containing protein</fullName>
    </recommendedName>
</protein>
<evidence type="ECO:0000313" key="2">
    <source>
        <dbReference type="EMBL" id="KZO96074.1"/>
    </source>
</evidence>
<feature type="transmembrane region" description="Helical" evidence="1">
    <location>
        <begin position="179"/>
        <end position="199"/>
    </location>
</feature>
<keyword evidence="1" id="KW-0472">Membrane</keyword>
<feature type="transmembrane region" description="Helical" evidence="1">
    <location>
        <begin position="116"/>
        <end position="135"/>
    </location>
</feature>
<dbReference type="EMBL" id="KV417286">
    <property type="protein sequence ID" value="KZO96074.1"/>
    <property type="molecule type" value="Genomic_DNA"/>
</dbReference>
<accession>A0A167LVN5</accession>
<feature type="transmembrane region" description="Helical" evidence="1">
    <location>
        <begin position="142"/>
        <end position="164"/>
    </location>
</feature>
<feature type="transmembrane region" description="Helical" evidence="1">
    <location>
        <begin position="63"/>
        <end position="85"/>
    </location>
</feature>
<organism evidence="2 3">
    <name type="scientific">Calocera viscosa (strain TUFC12733)</name>
    <dbReference type="NCBI Taxonomy" id="1330018"/>
    <lineage>
        <taxon>Eukaryota</taxon>
        <taxon>Fungi</taxon>
        <taxon>Dikarya</taxon>
        <taxon>Basidiomycota</taxon>
        <taxon>Agaricomycotina</taxon>
        <taxon>Dacrymycetes</taxon>
        <taxon>Dacrymycetales</taxon>
        <taxon>Dacrymycetaceae</taxon>
        <taxon>Calocera</taxon>
    </lineage>
</organism>
<dbReference type="Proteomes" id="UP000076738">
    <property type="component" value="Unassembled WGS sequence"/>
</dbReference>
<feature type="transmembrane region" description="Helical" evidence="1">
    <location>
        <begin position="25"/>
        <end position="43"/>
    </location>
</feature>